<keyword evidence="3" id="KW-1185">Reference proteome</keyword>
<evidence type="ECO:0000313" key="2">
    <source>
        <dbReference type="EMBL" id="KAL1841419.1"/>
    </source>
</evidence>
<evidence type="ECO:0000256" key="1">
    <source>
        <dbReference type="SAM" id="MobiDB-lite"/>
    </source>
</evidence>
<sequence length="237" mass="26316">MVDACTSPSRPAGASTAPVPATPATAAKAGRKRSGPASASSTPQQPSGPGATTKWTEEVHLVLISELVNIATEGGTVSLSKHKESLESALAARGFHFTWEAIRPTSKMARWEDIREDLFEIILQVFGTIEKDKQAQIVEKMKARGHDMNWNAIRYVLFLKRQRHLAGRELPDGHYTVTMSRVNRRLHHWDADTHVDVLIAVLEHMKPTAKDFTSIMEALREKGYTFTEGALMYVDIL</sequence>
<evidence type="ECO:0000313" key="3">
    <source>
        <dbReference type="Proteomes" id="UP001583172"/>
    </source>
</evidence>
<proteinExistence type="predicted"/>
<dbReference type="EMBL" id="JAZGSY010000076">
    <property type="protein sequence ID" value="KAL1841419.1"/>
    <property type="molecule type" value="Genomic_DNA"/>
</dbReference>
<protein>
    <submittedName>
        <fullName evidence="2">Uncharacterized protein</fullName>
    </submittedName>
</protein>
<feature type="compositionally biased region" description="Low complexity" evidence="1">
    <location>
        <begin position="11"/>
        <end position="28"/>
    </location>
</feature>
<reference evidence="2 3" key="1">
    <citation type="journal article" date="2024" name="Commun. Biol.">
        <title>Comparative genomic analysis of thermophilic fungi reveals convergent evolutionary adaptations and gene losses.</title>
        <authorList>
            <person name="Steindorff A.S."/>
            <person name="Aguilar-Pontes M.V."/>
            <person name="Robinson A.J."/>
            <person name="Andreopoulos B."/>
            <person name="LaButti K."/>
            <person name="Kuo A."/>
            <person name="Mondo S."/>
            <person name="Riley R."/>
            <person name="Otillar R."/>
            <person name="Haridas S."/>
            <person name="Lipzen A."/>
            <person name="Grimwood J."/>
            <person name="Schmutz J."/>
            <person name="Clum A."/>
            <person name="Reid I.D."/>
            <person name="Moisan M.C."/>
            <person name="Butler G."/>
            <person name="Nguyen T.T.M."/>
            <person name="Dewar K."/>
            <person name="Conant G."/>
            <person name="Drula E."/>
            <person name="Henrissat B."/>
            <person name="Hansel C."/>
            <person name="Singer S."/>
            <person name="Hutchinson M.I."/>
            <person name="de Vries R.P."/>
            <person name="Natvig D.O."/>
            <person name="Powell A.J."/>
            <person name="Tsang A."/>
            <person name="Grigoriev I.V."/>
        </authorList>
    </citation>
    <scope>NUCLEOTIDE SEQUENCE [LARGE SCALE GENOMIC DNA]</scope>
    <source>
        <strain evidence="2 3">CBS 620.91</strain>
    </source>
</reference>
<accession>A0ABR3VHQ4</accession>
<organism evidence="2 3">
    <name type="scientific">Humicola insolens</name>
    <name type="common">Soft-rot fungus</name>
    <dbReference type="NCBI Taxonomy" id="85995"/>
    <lineage>
        <taxon>Eukaryota</taxon>
        <taxon>Fungi</taxon>
        <taxon>Dikarya</taxon>
        <taxon>Ascomycota</taxon>
        <taxon>Pezizomycotina</taxon>
        <taxon>Sordariomycetes</taxon>
        <taxon>Sordariomycetidae</taxon>
        <taxon>Sordariales</taxon>
        <taxon>Chaetomiaceae</taxon>
        <taxon>Mycothermus</taxon>
    </lineage>
</organism>
<gene>
    <name evidence="2" type="ORF">VTJ49DRAFT_7096</name>
</gene>
<comment type="caution">
    <text evidence="2">The sequence shown here is derived from an EMBL/GenBank/DDBJ whole genome shotgun (WGS) entry which is preliminary data.</text>
</comment>
<name>A0ABR3VHQ4_HUMIN</name>
<feature type="compositionally biased region" description="Low complexity" evidence="1">
    <location>
        <begin position="35"/>
        <end position="51"/>
    </location>
</feature>
<feature type="region of interest" description="Disordered" evidence="1">
    <location>
        <begin position="1"/>
        <end position="53"/>
    </location>
</feature>
<dbReference type="Proteomes" id="UP001583172">
    <property type="component" value="Unassembled WGS sequence"/>
</dbReference>